<dbReference type="EC" id="2.3.1.-" evidence="2"/>
<protein>
    <submittedName>
        <fullName evidence="2">Putative N-acetyltransferase YafP</fullName>
        <ecNumber evidence="2">2.3.1.-</ecNumber>
    </submittedName>
</protein>
<dbReference type="Gene3D" id="3.40.630.30">
    <property type="match status" value="1"/>
</dbReference>
<keyword evidence="3" id="KW-1185">Reference proteome</keyword>
<reference evidence="3" key="1">
    <citation type="submission" date="2017-05" db="EMBL/GenBank/DDBJ databases">
        <authorList>
            <person name="Rodrigo-Torres L."/>
            <person name="Arahal R. D."/>
            <person name="Lucena T."/>
        </authorList>
    </citation>
    <scope>NUCLEOTIDE SEQUENCE [LARGE SCALE GENOMIC DNA]</scope>
    <source>
        <strain evidence="3">CECT 8649</strain>
    </source>
</reference>
<dbReference type="PROSITE" id="PS51186">
    <property type="entry name" value="GNAT"/>
    <property type="match status" value="1"/>
</dbReference>
<dbReference type="AlphaFoldDB" id="A0A238JD74"/>
<dbReference type="CDD" id="cd04301">
    <property type="entry name" value="NAT_SF"/>
    <property type="match status" value="1"/>
</dbReference>
<feature type="domain" description="N-acetyltransferase" evidence="1">
    <location>
        <begin position="14"/>
        <end position="157"/>
    </location>
</feature>
<sequence>MAAGAENAYRYDWAEAADAPALGQVMYAAIHSDPSPYSAAQRQAWLATPPDGSGWRAKLAAQHVAVARSGQAPIGMMTLDDTGYLDLAFIHPDFQGQGHLRHLWAMISEKARTLGCRDITTHASLSAQAPFTALGFKLIRHEEVEKDGQFLKRAEMRFVL</sequence>
<dbReference type="Pfam" id="PF13673">
    <property type="entry name" value="Acetyltransf_10"/>
    <property type="match status" value="1"/>
</dbReference>
<dbReference type="RefSeq" id="WP_099244199.1">
    <property type="nucleotide sequence ID" value="NZ_FXXP01000001.1"/>
</dbReference>
<proteinExistence type="predicted"/>
<evidence type="ECO:0000259" key="1">
    <source>
        <dbReference type="PROSITE" id="PS51186"/>
    </source>
</evidence>
<dbReference type="EMBL" id="FXXP01000001">
    <property type="protein sequence ID" value="SMX27786.1"/>
    <property type="molecule type" value="Genomic_DNA"/>
</dbReference>
<dbReference type="Proteomes" id="UP000225972">
    <property type="component" value="Unassembled WGS sequence"/>
</dbReference>
<evidence type="ECO:0000313" key="2">
    <source>
        <dbReference type="EMBL" id="SMX27786.1"/>
    </source>
</evidence>
<dbReference type="InterPro" id="IPR000182">
    <property type="entry name" value="GNAT_dom"/>
</dbReference>
<dbReference type="OrthoDB" id="9789081at2"/>
<dbReference type="SUPFAM" id="SSF55729">
    <property type="entry name" value="Acyl-CoA N-acyltransferases (Nat)"/>
    <property type="match status" value="1"/>
</dbReference>
<dbReference type="PANTHER" id="PTHR43451">
    <property type="entry name" value="ACETYLTRANSFERASE (GNAT) FAMILY PROTEIN"/>
    <property type="match status" value="1"/>
</dbReference>
<evidence type="ECO:0000313" key="3">
    <source>
        <dbReference type="Proteomes" id="UP000225972"/>
    </source>
</evidence>
<accession>A0A238JD74</accession>
<organism evidence="2 3">
    <name type="scientific">Pelagimonas phthalicica</name>
    <dbReference type="NCBI Taxonomy" id="1037362"/>
    <lineage>
        <taxon>Bacteria</taxon>
        <taxon>Pseudomonadati</taxon>
        <taxon>Pseudomonadota</taxon>
        <taxon>Alphaproteobacteria</taxon>
        <taxon>Rhodobacterales</taxon>
        <taxon>Roseobacteraceae</taxon>
        <taxon>Pelagimonas</taxon>
    </lineage>
</organism>
<keyword evidence="2" id="KW-0808">Transferase</keyword>
<keyword evidence="2" id="KW-0012">Acyltransferase</keyword>
<dbReference type="InterPro" id="IPR016181">
    <property type="entry name" value="Acyl_CoA_acyltransferase"/>
</dbReference>
<gene>
    <name evidence="2" type="primary">yafP</name>
    <name evidence="2" type="ORF">TRP8649_01896</name>
</gene>
<name>A0A238JD74_9RHOB</name>
<dbReference type="GO" id="GO:0016747">
    <property type="term" value="F:acyltransferase activity, transferring groups other than amino-acyl groups"/>
    <property type="evidence" value="ECO:0007669"/>
    <property type="project" value="InterPro"/>
</dbReference>
<dbReference type="InterPro" id="IPR052564">
    <property type="entry name" value="N-acetyltrans/Recomb-assoc"/>
</dbReference>
<dbReference type="PANTHER" id="PTHR43451:SF1">
    <property type="entry name" value="ACETYLTRANSFERASE"/>
    <property type="match status" value="1"/>
</dbReference>